<dbReference type="EMBL" id="BMAU01021436">
    <property type="protein sequence ID" value="GFY36344.1"/>
    <property type="molecule type" value="Genomic_DNA"/>
</dbReference>
<reference evidence="1" key="1">
    <citation type="submission" date="2020-08" db="EMBL/GenBank/DDBJ databases">
        <title>Multicomponent nature underlies the extraordinary mechanical properties of spider dragline silk.</title>
        <authorList>
            <person name="Kono N."/>
            <person name="Nakamura H."/>
            <person name="Mori M."/>
            <person name="Yoshida Y."/>
            <person name="Ohtoshi R."/>
            <person name="Malay A.D."/>
            <person name="Moran D.A.P."/>
            <person name="Tomita M."/>
            <person name="Numata K."/>
            <person name="Arakawa K."/>
        </authorList>
    </citation>
    <scope>NUCLEOTIDE SEQUENCE</scope>
</reference>
<gene>
    <name evidence="1" type="ORF">TNCV_3450471</name>
</gene>
<protein>
    <submittedName>
        <fullName evidence="1">Uncharacterized protein</fullName>
    </submittedName>
</protein>
<comment type="caution">
    <text evidence="1">The sequence shown here is derived from an EMBL/GenBank/DDBJ whole genome shotgun (WGS) entry which is preliminary data.</text>
</comment>
<name>A0A8X6WL91_TRICX</name>
<evidence type="ECO:0000313" key="1">
    <source>
        <dbReference type="EMBL" id="GFY36344.1"/>
    </source>
</evidence>
<dbReference type="AlphaFoldDB" id="A0A8X6WL91"/>
<evidence type="ECO:0000313" key="2">
    <source>
        <dbReference type="Proteomes" id="UP000887159"/>
    </source>
</evidence>
<accession>A0A8X6WL91</accession>
<keyword evidence="2" id="KW-1185">Reference proteome</keyword>
<sequence length="73" mass="8586">MQHEQEHDPIENGIDPILIVAMMQTAQVYPKCRDKFPYLEFLVLRPKGPGQIKETSPNHYASSTKFHLRWQYS</sequence>
<proteinExistence type="predicted"/>
<dbReference type="Proteomes" id="UP000887159">
    <property type="component" value="Unassembled WGS sequence"/>
</dbReference>
<organism evidence="1 2">
    <name type="scientific">Trichonephila clavipes</name>
    <name type="common">Golden silk orbweaver</name>
    <name type="synonym">Nephila clavipes</name>
    <dbReference type="NCBI Taxonomy" id="2585209"/>
    <lineage>
        <taxon>Eukaryota</taxon>
        <taxon>Metazoa</taxon>
        <taxon>Ecdysozoa</taxon>
        <taxon>Arthropoda</taxon>
        <taxon>Chelicerata</taxon>
        <taxon>Arachnida</taxon>
        <taxon>Araneae</taxon>
        <taxon>Araneomorphae</taxon>
        <taxon>Entelegynae</taxon>
        <taxon>Araneoidea</taxon>
        <taxon>Nephilidae</taxon>
        <taxon>Trichonephila</taxon>
    </lineage>
</organism>